<proteinExistence type="predicted"/>
<gene>
    <name evidence="2" type="ORF">V5J35_002582</name>
</gene>
<evidence type="ECO:0000256" key="1">
    <source>
        <dbReference type="SAM" id="MobiDB-lite"/>
    </source>
</evidence>
<accession>A0ABV2SI01</accession>
<evidence type="ECO:0000313" key="2">
    <source>
        <dbReference type="EMBL" id="MET4757390.1"/>
    </source>
</evidence>
<feature type="region of interest" description="Disordered" evidence="1">
    <location>
        <begin position="257"/>
        <end position="277"/>
    </location>
</feature>
<sequence>MNKEDLLKIGYKRLRLYNYAESIRLHGVEVADNKRKHEAMKHRIEQNMLANRPNAPGDDPLHIPNLRQIYKHIGVGIVLLWLKHSQLYQDDDSTWAALSSRSVVKKAYEIDQDFAGRINAHYGLDTYSTKSATYDVNLVCAVISEVCTRYGLGFQLRLPKQVQIVPIKDIEKLINRSSDFIGIILRLSPLSISTGAIGVRKEQGEVRLFVHEFGECRLDTGLLSYFFNTLSEVERGMNYTNACLFKSDFIDVASGEGTSGSTRRAFGSLSRSRSSRR</sequence>
<evidence type="ECO:0000313" key="3">
    <source>
        <dbReference type="Proteomes" id="UP001549366"/>
    </source>
</evidence>
<organism evidence="2 3">
    <name type="scientific">Endozoicomonas lisbonensis</name>
    <dbReference type="NCBI Taxonomy" id="3120522"/>
    <lineage>
        <taxon>Bacteria</taxon>
        <taxon>Pseudomonadati</taxon>
        <taxon>Pseudomonadota</taxon>
        <taxon>Gammaproteobacteria</taxon>
        <taxon>Oceanospirillales</taxon>
        <taxon>Endozoicomonadaceae</taxon>
        <taxon>Endozoicomonas</taxon>
    </lineage>
</organism>
<dbReference type="Proteomes" id="UP001549366">
    <property type="component" value="Unassembled WGS sequence"/>
</dbReference>
<dbReference type="EMBL" id="JBEWTB010000002">
    <property type="protein sequence ID" value="MET4757390.1"/>
    <property type="molecule type" value="Genomic_DNA"/>
</dbReference>
<keyword evidence="3" id="KW-1185">Reference proteome</keyword>
<comment type="caution">
    <text evidence="2">The sequence shown here is derived from an EMBL/GenBank/DDBJ whole genome shotgun (WGS) entry which is preliminary data.</text>
</comment>
<dbReference type="RefSeq" id="WP_354007549.1">
    <property type="nucleotide sequence ID" value="NZ_JBEWTA010000001.1"/>
</dbReference>
<name>A0ABV2SI01_9GAMM</name>
<reference evidence="2 3" key="1">
    <citation type="submission" date="2024-06" db="EMBL/GenBank/DDBJ databases">
        <title>Genomic Encyclopedia of Type Strains, Phase V (KMG-V): Genome sequencing to study the core and pangenomes of soil and plant-associated prokaryotes.</title>
        <authorList>
            <person name="Whitman W."/>
        </authorList>
    </citation>
    <scope>NUCLEOTIDE SEQUENCE [LARGE SCALE GENOMIC DNA]</scope>
    <source>
        <strain evidence="2 3">NE40</strain>
    </source>
</reference>
<protein>
    <submittedName>
        <fullName evidence="2">Uncharacterized protein</fullName>
    </submittedName>
</protein>